<dbReference type="HAMAP" id="MF_02005">
    <property type="entry name" value="Val_tRNA_synth_type2"/>
    <property type="match status" value="1"/>
</dbReference>
<reference evidence="12" key="1">
    <citation type="submission" date="2005-12" db="EMBL/GenBank/DDBJ databases">
        <title>Environmental genomics of 'Haloquadratum walsbyi' in a saltern crystallizer indicates a large pool of accessory genes in an otherwise coherent species.</title>
        <authorList>
            <person name="Legault B.A."/>
            <person name="Lopez-Lopez A."/>
            <person name="Alba-Casado J.C."/>
            <person name="Doolittle F.W."/>
            <person name="Bolhuis H."/>
            <person name="Rodriguez-Valera F."/>
            <person name="Papke T.R."/>
        </authorList>
    </citation>
    <scope>NUCLEOTIDE SEQUENCE</scope>
</reference>
<keyword evidence="4 8" id="KW-0067">ATP-binding</keyword>
<dbReference type="InterPro" id="IPR014729">
    <property type="entry name" value="Rossmann-like_a/b/a_fold"/>
</dbReference>
<dbReference type="NCBIfam" id="TIGR00422">
    <property type="entry name" value="valS"/>
    <property type="match status" value="1"/>
</dbReference>
<protein>
    <recommendedName>
        <fullName evidence="8">Valine--tRNA ligase</fullName>
        <ecNumber evidence="8">6.1.1.9</ecNumber>
    </recommendedName>
    <alternativeName>
        <fullName evidence="8">Valyl-tRNA synthetase</fullName>
        <shortName evidence="8">ValRS</shortName>
    </alternativeName>
</protein>
<dbReference type="InterPro" id="IPR022874">
    <property type="entry name" value="Valine-tRNA_ligase_type_2"/>
</dbReference>
<dbReference type="PANTHER" id="PTHR11946:SF93">
    <property type="entry name" value="VALINE--TRNA LIGASE, CHLOROPLASTIC_MITOCHONDRIAL 2"/>
    <property type="match status" value="1"/>
</dbReference>
<evidence type="ECO:0000256" key="2">
    <source>
        <dbReference type="ARBA" id="ARBA00022598"/>
    </source>
</evidence>
<dbReference type="AlphaFoldDB" id="Q2LGR5"/>
<name>Q2LGR5_9EURY</name>
<dbReference type="SUPFAM" id="SSF50677">
    <property type="entry name" value="ValRS/IleRS/LeuRS editing domain"/>
    <property type="match status" value="1"/>
</dbReference>
<feature type="binding site" evidence="8">
    <location>
        <position position="587"/>
    </location>
    <ligand>
        <name>ATP</name>
        <dbReference type="ChEBI" id="CHEBI:30616"/>
    </ligand>
</feature>
<dbReference type="EMBL" id="DQ314494">
    <property type="protein sequence ID" value="ABC70128.1"/>
    <property type="molecule type" value="Genomic_DNA"/>
</dbReference>
<dbReference type="PRINTS" id="PR00986">
    <property type="entry name" value="TRNASYNTHVAL"/>
</dbReference>
<evidence type="ECO:0000313" key="12">
    <source>
        <dbReference type="EMBL" id="ABC70128.1"/>
    </source>
</evidence>
<feature type="region of interest" description="Disordered" evidence="9">
    <location>
        <begin position="39"/>
        <end position="81"/>
    </location>
</feature>
<dbReference type="NCBIfam" id="NF009687">
    <property type="entry name" value="PRK13208.1"/>
    <property type="match status" value="1"/>
</dbReference>
<dbReference type="InterPro" id="IPR002303">
    <property type="entry name" value="Valyl-tRNA_ligase"/>
</dbReference>
<keyword evidence="2 8" id="KW-0436">Ligase</keyword>
<evidence type="ECO:0000256" key="6">
    <source>
        <dbReference type="ARBA" id="ARBA00023146"/>
    </source>
</evidence>
<comment type="caution">
    <text evidence="8">Lacks conserved residue(s) required for the propagation of feature annotation.</text>
</comment>
<dbReference type="GO" id="GO:0005524">
    <property type="term" value="F:ATP binding"/>
    <property type="evidence" value="ECO:0007669"/>
    <property type="project" value="UniProtKB-UniRule"/>
</dbReference>
<evidence type="ECO:0000256" key="9">
    <source>
        <dbReference type="SAM" id="MobiDB-lite"/>
    </source>
</evidence>
<comment type="subcellular location">
    <subcellularLocation>
        <location evidence="8">Cytoplasm</location>
    </subcellularLocation>
</comment>
<evidence type="ECO:0000259" key="11">
    <source>
        <dbReference type="Pfam" id="PF08264"/>
    </source>
</evidence>
<dbReference type="Pfam" id="PF00133">
    <property type="entry name" value="tRNA-synt_1"/>
    <property type="match status" value="1"/>
</dbReference>
<dbReference type="Gene3D" id="3.40.50.620">
    <property type="entry name" value="HUPs"/>
    <property type="match status" value="2"/>
</dbReference>
<keyword evidence="1 8" id="KW-0963">Cytoplasm</keyword>
<dbReference type="Pfam" id="PF08264">
    <property type="entry name" value="Anticodon_1"/>
    <property type="match status" value="1"/>
</dbReference>
<dbReference type="GO" id="GO:0005829">
    <property type="term" value="C:cytosol"/>
    <property type="evidence" value="ECO:0007669"/>
    <property type="project" value="TreeGrafter"/>
</dbReference>
<organism evidence="12">
    <name type="scientific">Haloquadratum walsbyi</name>
    <dbReference type="NCBI Taxonomy" id="293091"/>
    <lineage>
        <taxon>Archaea</taxon>
        <taxon>Methanobacteriati</taxon>
        <taxon>Methanobacteriota</taxon>
        <taxon>Stenosarchaea group</taxon>
        <taxon>Halobacteria</taxon>
        <taxon>Halobacteriales</taxon>
        <taxon>Haloferacaceae</taxon>
        <taxon>Haloquadratum</taxon>
    </lineage>
</organism>
<dbReference type="InterPro" id="IPR033705">
    <property type="entry name" value="Anticodon_Ia_Val"/>
</dbReference>
<feature type="domain" description="Aminoacyl-tRNA synthetase class Ia" evidence="10">
    <location>
        <begin position="73"/>
        <end position="620"/>
    </location>
</feature>
<comment type="catalytic activity">
    <reaction evidence="7 8">
        <text>tRNA(Val) + L-valine + ATP = L-valyl-tRNA(Val) + AMP + diphosphate</text>
        <dbReference type="Rhea" id="RHEA:10704"/>
        <dbReference type="Rhea" id="RHEA-COMP:9672"/>
        <dbReference type="Rhea" id="RHEA-COMP:9708"/>
        <dbReference type="ChEBI" id="CHEBI:30616"/>
        <dbReference type="ChEBI" id="CHEBI:33019"/>
        <dbReference type="ChEBI" id="CHEBI:57762"/>
        <dbReference type="ChEBI" id="CHEBI:78442"/>
        <dbReference type="ChEBI" id="CHEBI:78537"/>
        <dbReference type="ChEBI" id="CHEBI:456215"/>
        <dbReference type="EC" id="6.1.1.9"/>
    </reaction>
</comment>
<keyword evidence="5 8" id="KW-0648">Protein biosynthesis</keyword>
<dbReference type="CDD" id="cd07962">
    <property type="entry name" value="Anticodon_Ia_Val"/>
    <property type="match status" value="1"/>
</dbReference>
<evidence type="ECO:0000256" key="1">
    <source>
        <dbReference type="ARBA" id="ARBA00022490"/>
    </source>
</evidence>
<dbReference type="InterPro" id="IPR002300">
    <property type="entry name" value="aa-tRNA-synth_Ia"/>
</dbReference>
<feature type="domain" description="Methionyl/Valyl/Leucyl/Isoleucyl-tRNA synthetase anticodon-binding" evidence="11">
    <location>
        <begin position="666"/>
        <end position="817"/>
    </location>
</feature>
<keyword evidence="3 8" id="KW-0547">Nucleotide-binding</keyword>
<feature type="short sequence motif" description="'KMSKS' region" evidence="8">
    <location>
        <begin position="584"/>
        <end position="588"/>
    </location>
</feature>
<dbReference type="SUPFAM" id="SSF52374">
    <property type="entry name" value="Nucleotidylyl transferase"/>
    <property type="match status" value="1"/>
</dbReference>
<dbReference type="GO" id="GO:0006438">
    <property type="term" value="P:valyl-tRNA aminoacylation"/>
    <property type="evidence" value="ECO:0007669"/>
    <property type="project" value="UniProtKB-UniRule"/>
</dbReference>
<keyword evidence="6 8" id="KW-0030">Aminoacyl-tRNA synthetase</keyword>
<comment type="domain">
    <text evidence="8">ValRS has two distinct active sites: one for aminoacylation and one for editing. The misactivated threonine is translocated from the active site to the editing site.</text>
</comment>
<feature type="compositionally biased region" description="Basic and acidic residues" evidence="9">
    <location>
        <begin position="41"/>
        <end position="57"/>
    </location>
</feature>
<comment type="similarity">
    <text evidence="8">Belongs to the class-I aminoacyl-tRNA synthetase family. ValS type 2 subfamily.</text>
</comment>
<evidence type="ECO:0000259" key="10">
    <source>
        <dbReference type="Pfam" id="PF00133"/>
    </source>
</evidence>
<dbReference type="GO" id="GO:0002161">
    <property type="term" value="F:aminoacyl-tRNA deacylase activity"/>
    <property type="evidence" value="ECO:0007669"/>
    <property type="project" value="InterPro"/>
</dbReference>
<gene>
    <name evidence="8" type="primary">valS</name>
</gene>
<evidence type="ECO:0000256" key="4">
    <source>
        <dbReference type="ARBA" id="ARBA00022840"/>
    </source>
</evidence>
<dbReference type="InterPro" id="IPR009080">
    <property type="entry name" value="tRNAsynth_Ia_anticodon-bd"/>
</dbReference>
<dbReference type="SUPFAM" id="SSF47323">
    <property type="entry name" value="Anticodon-binding domain of a subclass of class I aminoacyl-tRNA synthetases"/>
    <property type="match status" value="1"/>
</dbReference>
<dbReference type="Gene3D" id="1.10.730.10">
    <property type="entry name" value="Isoleucyl-tRNA Synthetase, Domain 1"/>
    <property type="match status" value="1"/>
</dbReference>
<evidence type="ECO:0000256" key="3">
    <source>
        <dbReference type="ARBA" id="ARBA00022741"/>
    </source>
</evidence>
<accession>Q2LGR5</accession>
<dbReference type="PANTHER" id="PTHR11946">
    <property type="entry name" value="VALYL-TRNA SYNTHETASES"/>
    <property type="match status" value="1"/>
</dbReference>
<sequence length="932" mass="105598">MVMPSGEYDPDAVETKWQDRWVDEETYTYASSIVSASDSEFDPHLASESESSDEHTLDNSSDGTHVDIEADPDTAFSIDSPPPTVSGNLHWGHVYGFTLQDFVARFRRMRGSDVFFPFGYDDNGIASERLAEDELNVRHQEYERREFQQMTQEVCQQYEAEFTEKMQQLGISIDWNQTYQTISSDVKRTSQLSFIDLYEQGREYRKRAPTIWCPECETAISQVETEDDEQPSHFHDIAFELINKNNPRSEHRTDTFTISTTRPELLPACVAIFVHPDDDDNQDLVGADARVPLFDQTVPIIADERVDMETGSGIVMCCTFGDQTDIEWYQAHDLDLRIAIDESGTMTDVAGSYSGLDSTEARESIVADLSESGALLDRREITHTVNVHERCGTNIEFLVKNQWYVKLLDKTDEYLAAGREMEWYPEKMFTRYKNWIEGLQWDWAISRQRSSGIPFPVWYCDACEHVVIAEKESLPVDPLSDDPPVESCPACDHDTFIPEDDVFDTWATSSLTPLINAGWDWNDNTETIEFGDSGLYPFNLRPQGHDIISFWLFHTVVKCYEHTGEVPFDSVMINGMVLDENREKMSKSKGNVIAPDEVITEYPVDAARYWAAGSAVGDDLPYSEKGIRAGEKLLRKLWNASKLVEDLTTDAPDPETMSHADLEAIDRWLLARIDTEIARLTEKFESREFSKARDGLRSVFWHTFCDDYLEIAKHRIREGTTGDAAAAYTLTVAHRRFLKLFAPILAHASEELWRDMYVSNSIDKTDDISSDSIHRQSWPNPLGIDANVDAGEAAMSVVGALRKHKSNAQLPMNATLDRVLIWGDIDGFESDIADVMHIETLESVSERPSIESVVTGVDLEYSLVGPAFGNAVSDIETAIESGEYEVVDDQLHTEGITLDPEMFDIQKRRQYTGDGEMLNLDTDDVIVIVQNN</sequence>
<comment type="function">
    <text evidence="8">Catalyzes the attachment of valine to tRNA(Val). As ValRS can inadvertently accommodate and process structurally similar amino acids such as threonine, to avoid such errors, it has a 'posttransfer' editing activity that hydrolyzes mischarged Thr-tRNA(Val) in a tRNA-dependent manner.</text>
</comment>
<dbReference type="InterPro" id="IPR013155">
    <property type="entry name" value="M/V/L/I-tRNA-synth_anticd-bd"/>
</dbReference>
<evidence type="ECO:0000256" key="8">
    <source>
        <dbReference type="HAMAP-Rule" id="MF_02005"/>
    </source>
</evidence>
<dbReference type="EC" id="6.1.1.9" evidence="8"/>
<evidence type="ECO:0000256" key="7">
    <source>
        <dbReference type="ARBA" id="ARBA00047552"/>
    </source>
</evidence>
<proteinExistence type="inferred from homology"/>
<dbReference type="InterPro" id="IPR009008">
    <property type="entry name" value="Val/Leu/Ile-tRNA-synth_edit"/>
</dbReference>
<evidence type="ECO:0000256" key="5">
    <source>
        <dbReference type="ARBA" id="ARBA00022917"/>
    </source>
</evidence>
<dbReference type="GO" id="GO:0004832">
    <property type="term" value="F:valine-tRNA ligase activity"/>
    <property type="evidence" value="ECO:0007669"/>
    <property type="project" value="UniProtKB-UniRule"/>
</dbReference>